<reference evidence="4" key="1">
    <citation type="journal article" date="2019" name="Int. J. Syst. Evol. Microbiol.">
        <title>The Global Catalogue of Microorganisms (GCM) 10K type strain sequencing project: providing services to taxonomists for standard genome sequencing and annotation.</title>
        <authorList>
            <consortium name="The Broad Institute Genomics Platform"/>
            <consortium name="The Broad Institute Genome Sequencing Center for Infectious Disease"/>
            <person name="Wu L."/>
            <person name="Ma J."/>
        </authorList>
    </citation>
    <scope>NUCLEOTIDE SEQUENCE [LARGE SCALE GENOMIC DNA]</scope>
    <source>
        <strain evidence="4">JCM 17666</strain>
    </source>
</reference>
<dbReference type="InterPro" id="IPR005064">
    <property type="entry name" value="BUG"/>
</dbReference>
<accession>A0ABP8HG63</accession>
<evidence type="ECO:0000256" key="2">
    <source>
        <dbReference type="SAM" id="SignalP"/>
    </source>
</evidence>
<feature type="chain" id="PRO_5046771485" evidence="2">
    <location>
        <begin position="26"/>
        <end position="325"/>
    </location>
</feature>
<dbReference type="Pfam" id="PF03401">
    <property type="entry name" value="TctC"/>
    <property type="match status" value="1"/>
</dbReference>
<comment type="caution">
    <text evidence="3">The sequence shown here is derived from an EMBL/GenBank/DDBJ whole genome shotgun (WGS) entry which is preliminary data.</text>
</comment>
<name>A0ABP8HG63_9BURK</name>
<evidence type="ECO:0000313" key="3">
    <source>
        <dbReference type="EMBL" id="GAA4338896.1"/>
    </source>
</evidence>
<keyword evidence="2" id="KW-0732">Signal</keyword>
<comment type="similarity">
    <text evidence="1">Belongs to the UPF0065 (bug) family.</text>
</comment>
<dbReference type="PANTHER" id="PTHR42928:SF5">
    <property type="entry name" value="BLR1237 PROTEIN"/>
    <property type="match status" value="1"/>
</dbReference>
<dbReference type="Proteomes" id="UP001501671">
    <property type="component" value="Unassembled WGS sequence"/>
</dbReference>
<evidence type="ECO:0000256" key="1">
    <source>
        <dbReference type="ARBA" id="ARBA00006987"/>
    </source>
</evidence>
<organism evidence="3 4">
    <name type="scientific">Pigmentiphaga soli</name>
    <dbReference type="NCBI Taxonomy" id="1007095"/>
    <lineage>
        <taxon>Bacteria</taxon>
        <taxon>Pseudomonadati</taxon>
        <taxon>Pseudomonadota</taxon>
        <taxon>Betaproteobacteria</taxon>
        <taxon>Burkholderiales</taxon>
        <taxon>Alcaligenaceae</taxon>
        <taxon>Pigmentiphaga</taxon>
    </lineage>
</organism>
<dbReference type="PIRSF" id="PIRSF017082">
    <property type="entry name" value="YflP"/>
    <property type="match status" value="1"/>
</dbReference>
<dbReference type="RefSeq" id="WP_345251307.1">
    <property type="nucleotide sequence ID" value="NZ_BAABFO010000020.1"/>
</dbReference>
<evidence type="ECO:0000313" key="4">
    <source>
        <dbReference type="Proteomes" id="UP001501671"/>
    </source>
</evidence>
<protein>
    <submittedName>
        <fullName evidence="3">Tripartite tricarboxylate transporter substrate binding protein</fullName>
    </submittedName>
</protein>
<dbReference type="Gene3D" id="3.40.190.10">
    <property type="entry name" value="Periplasmic binding protein-like II"/>
    <property type="match status" value="1"/>
</dbReference>
<gene>
    <name evidence="3" type="ORF">GCM10023144_36480</name>
</gene>
<dbReference type="InterPro" id="IPR042100">
    <property type="entry name" value="Bug_dom1"/>
</dbReference>
<dbReference type="PANTHER" id="PTHR42928">
    <property type="entry name" value="TRICARBOXYLATE-BINDING PROTEIN"/>
    <property type="match status" value="1"/>
</dbReference>
<dbReference type="EMBL" id="BAABFO010000020">
    <property type="protein sequence ID" value="GAA4338896.1"/>
    <property type="molecule type" value="Genomic_DNA"/>
</dbReference>
<proteinExistence type="inferred from homology"/>
<dbReference type="CDD" id="cd13578">
    <property type="entry name" value="PBP2_Bug27"/>
    <property type="match status" value="1"/>
</dbReference>
<dbReference type="SUPFAM" id="SSF53850">
    <property type="entry name" value="Periplasmic binding protein-like II"/>
    <property type="match status" value="1"/>
</dbReference>
<feature type="signal peptide" evidence="2">
    <location>
        <begin position="1"/>
        <end position="25"/>
    </location>
</feature>
<dbReference type="Gene3D" id="3.40.190.150">
    <property type="entry name" value="Bordetella uptake gene, domain 1"/>
    <property type="match status" value="1"/>
</dbReference>
<sequence length="325" mass="33317">MQQMIRSMAAALLGAALLAPAGASAQASYPARPVRLLVGFPPGSASDVAARIVSQKLGPLLGQTVVVENRPGASSNIAAKAVADAAPDGYVLFFSTVANVINTAGRGSQVVDIGTQLTPVGMIGAVPNILVVNPSLGVDTLPAFITLLKSRPGQVAYGSAGTGTALHMAAELFSMMAGVKMLHVPYQGSAPAVTDLVGGQTQVMFAPASTVLPFVKSGKLKAIASTGLRRTDSAPDLPTIDELGLKGFESTVWYGIEGPPGLPANVTATLEKAIQTAAADPDVQSQFKAQGIESNVQDHAAFGAYIRSETEKWTNVVKASGIKLE</sequence>
<keyword evidence="4" id="KW-1185">Reference proteome</keyword>